<dbReference type="EMBL" id="MSFL01000041">
    <property type="protein sequence ID" value="PWY67209.1"/>
    <property type="molecule type" value="Genomic_DNA"/>
</dbReference>
<dbReference type="Proteomes" id="UP000247233">
    <property type="component" value="Unassembled WGS sequence"/>
</dbReference>
<proteinExistence type="predicted"/>
<dbReference type="STRING" id="1448321.A0A317V0L6"/>
<sequence length="215" mass="23852">MKTYLFGQSVLSFTHFRPIKLEHKQLFDQTWIGRPVSFNNPSSQWIITSKLREHNSQKLPEEFVENPGEEKVLRVLMHLAIQSPICGQGSEIAIHAERARQALDTLPTFTQQELDVYTLLTEKNCASTLRLVQMRKEKQSDSDMVPGGLDRLSSPREAAWPEVGALVLGAGPGQTGSNPPGFQGGVGGWRDCVSAGIKSSLGFSRLFWDEPSGQM</sequence>
<gene>
    <name evidence="1" type="ORF">BO70DRAFT_356410</name>
</gene>
<dbReference type="OrthoDB" id="5401170at2759"/>
<reference evidence="1 2" key="1">
    <citation type="submission" date="2016-12" db="EMBL/GenBank/DDBJ databases">
        <title>The genomes of Aspergillus section Nigri reveals drivers in fungal speciation.</title>
        <authorList>
            <consortium name="DOE Joint Genome Institute"/>
            <person name="Vesth T.C."/>
            <person name="Nybo J."/>
            <person name="Theobald S."/>
            <person name="Brandl J."/>
            <person name="Frisvad J.C."/>
            <person name="Nielsen K.F."/>
            <person name="Lyhne E.K."/>
            <person name="Kogle M.E."/>
            <person name="Kuo A."/>
            <person name="Riley R."/>
            <person name="Clum A."/>
            <person name="Nolan M."/>
            <person name="Lipzen A."/>
            <person name="Salamov A."/>
            <person name="Henrissat B."/>
            <person name="Wiebenga A."/>
            <person name="De Vries R.P."/>
            <person name="Grigoriev I.V."/>
            <person name="Mortensen U.H."/>
            <person name="Andersen M.R."/>
            <person name="Baker S.E."/>
        </authorList>
    </citation>
    <scope>NUCLEOTIDE SEQUENCE [LARGE SCALE GENOMIC DNA]</scope>
    <source>
        <strain evidence="1 2">CBS 117.55</strain>
    </source>
</reference>
<evidence type="ECO:0000313" key="2">
    <source>
        <dbReference type="Proteomes" id="UP000247233"/>
    </source>
</evidence>
<dbReference type="GeneID" id="37064172"/>
<organism evidence="1 2">
    <name type="scientific">Aspergillus heteromorphus CBS 117.55</name>
    <dbReference type="NCBI Taxonomy" id="1448321"/>
    <lineage>
        <taxon>Eukaryota</taxon>
        <taxon>Fungi</taxon>
        <taxon>Dikarya</taxon>
        <taxon>Ascomycota</taxon>
        <taxon>Pezizomycotina</taxon>
        <taxon>Eurotiomycetes</taxon>
        <taxon>Eurotiomycetidae</taxon>
        <taxon>Eurotiales</taxon>
        <taxon>Aspergillaceae</taxon>
        <taxon>Aspergillus</taxon>
        <taxon>Aspergillus subgen. Circumdati</taxon>
    </lineage>
</organism>
<keyword evidence="2" id="KW-1185">Reference proteome</keyword>
<evidence type="ECO:0000313" key="1">
    <source>
        <dbReference type="EMBL" id="PWY67209.1"/>
    </source>
</evidence>
<protein>
    <submittedName>
        <fullName evidence="1">Uncharacterized protein</fullName>
    </submittedName>
</protein>
<dbReference type="AlphaFoldDB" id="A0A317V0L6"/>
<name>A0A317V0L6_9EURO</name>
<accession>A0A317V0L6</accession>
<dbReference type="VEuPathDB" id="FungiDB:BO70DRAFT_356410"/>
<comment type="caution">
    <text evidence="1">The sequence shown here is derived from an EMBL/GenBank/DDBJ whole genome shotgun (WGS) entry which is preliminary data.</text>
</comment>
<dbReference type="RefSeq" id="XP_025394997.1">
    <property type="nucleotide sequence ID" value="XM_025541935.1"/>
</dbReference>